<organism evidence="4 5">
    <name type="scientific">Pleurodeles waltl</name>
    <name type="common">Iberian ribbed newt</name>
    <dbReference type="NCBI Taxonomy" id="8319"/>
    <lineage>
        <taxon>Eukaryota</taxon>
        <taxon>Metazoa</taxon>
        <taxon>Chordata</taxon>
        <taxon>Craniata</taxon>
        <taxon>Vertebrata</taxon>
        <taxon>Euteleostomi</taxon>
        <taxon>Amphibia</taxon>
        <taxon>Batrachia</taxon>
        <taxon>Caudata</taxon>
        <taxon>Salamandroidea</taxon>
        <taxon>Salamandridae</taxon>
        <taxon>Pleurodelinae</taxon>
        <taxon>Pleurodeles</taxon>
    </lineage>
</organism>
<feature type="chain" id="PRO_5043428892" evidence="3">
    <location>
        <begin position="18"/>
        <end position="338"/>
    </location>
</feature>
<reference evidence="4" key="1">
    <citation type="journal article" date="2022" name="bioRxiv">
        <title>Sequencing and chromosome-scale assembly of the giantPleurodeles waltlgenome.</title>
        <authorList>
            <person name="Brown T."/>
            <person name="Elewa A."/>
            <person name="Iarovenko S."/>
            <person name="Subramanian E."/>
            <person name="Araus A.J."/>
            <person name="Petzold A."/>
            <person name="Susuki M."/>
            <person name="Suzuki K.-i.T."/>
            <person name="Hayashi T."/>
            <person name="Toyoda A."/>
            <person name="Oliveira C."/>
            <person name="Osipova E."/>
            <person name="Leigh N.D."/>
            <person name="Simon A."/>
            <person name="Yun M.H."/>
        </authorList>
    </citation>
    <scope>NUCLEOTIDE SEQUENCE</scope>
    <source>
        <strain evidence="4">20211129_DDA</strain>
        <tissue evidence="4">Liver</tissue>
    </source>
</reference>
<evidence type="ECO:0000313" key="5">
    <source>
        <dbReference type="Proteomes" id="UP001066276"/>
    </source>
</evidence>
<sequence length="338" mass="37488">MWRWLGFPLLLLFLCWCLGPLCTTLVLVVPALVWLALGGRRRTEPPVDPRGRAVFITGCDTGFGNLLARRLHGLGFSVFAACLFPEGPGALELQTATKETGGAGELHLVKLDVCSDSDVAQAKQLVQSRLPEKGLWALVNNAGISAWGETEWLPIEKYKQVADVNLLGSIRTTLAFLPLIRKSKGRIVFMSSTNAFMTAKNGIYCMTKAAIEKFCDSLRLDMKRFAVQVSIIEPGNYSQVTNIQLQKPAEAIWNGLSEEMKEIYSKEYVKELTDFVNAKLREGSDKAHEVIDAIVEALTSATPRARYMVATVKEKILVFIFNICPTSWLDALLSLQFK</sequence>
<comment type="similarity">
    <text evidence="1 2">Belongs to the short-chain dehydrogenases/reductases (SDR) family.</text>
</comment>
<dbReference type="PRINTS" id="PR00081">
    <property type="entry name" value="GDHRDH"/>
</dbReference>
<feature type="signal peptide" evidence="3">
    <location>
        <begin position="1"/>
        <end position="17"/>
    </location>
</feature>
<gene>
    <name evidence="4" type="ORF">NDU88_009296</name>
</gene>
<comment type="caution">
    <text evidence="4">The sequence shown here is derived from an EMBL/GenBank/DDBJ whole genome shotgun (WGS) entry which is preliminary data.</text>
</comment>
<dbReference type="Gene3D" id="3.40.50.720">
    <property type="entry name" value="NAD(P)-binding Rossmann-like Domain"/>
    <property type="match status" value="1"/>
</dbReference>
<dbReference type="PANTHER" id="PTHR43313">
    <property type="entry name" value="SHORT-CHAIN DEHYDROGENASE/REDUCTASE FAMILY 9C"/>
    <property type="match status" value="1"/>
</dbReference>
<keyword evidence="3" id="KW-0732">Signal</keyword>
<evidence type="ECO:0000256" key="1">
    <source>
        <dbReference type="ARBA" id="ARBA00006484"/>
    </source>
</evidence>
<dbReference type="InterPro" id="IPR036291">
    <property type="entry name" value="NAD(P)-bd_dom_sf"/>
</dbReference>
<accession>A0AAV7RX80</accession>
<name>A0AAV7RX80_PLEWA</name>
<evidence type="ECO:0000256" key="2">
    <source>
        <dbReference type="RuleBase" id="RU000363"/>
    </source>
</evidence>
<dbReference type="PANTHER" id="PTHR43313:SF43">
    <property type="entry name" value="D-BETA-HYDROXYBUTYRATE DEHYDROGENASE, MITOCHONDRIAL"/>
    <property type="match status" value="1"/>
</dbReference>
<dbReference type="SUPFAM" id="SSF51735">
    <property type="entry name" value="NAD(P)-binding Rossmann-fold domains"/>
    <property type="match status" value="1"/>
</dbReference>
<dbReference type="EMBL" id="JANPWB010000009">
    <property type="protein sequence ID" value="KAJ1156578.1"/>
    <property type="molecule type" value="Genomic_DNA"/>
</dbReference>
<keyword evidence="5" id="KW-1185">Reference proteome</keyword>
<protein>
    <submittedName>
        <fullName evidence="4">Uncharacterized protein</fullName>
    </submittedName>
</protein>
<dbReference type="InterPro" id="IPR002347">
    <property type="entry name" value="SDR_fam"/>
</dbReference>
<dbReference type="AlphaFoldDB" id="A0AAV7RX80"/>
<dbReference type="PRINTS" id="PR00080">
    <property type="entry name" value="SDRFAMILY"/>
</dbReference>
<proteinExistence type="inferred from homology"/>
<dbReference type="Pfam" id="PF00106">
    <property type="entry name" value="adh_short"/>
    <property type="match status" value="1"/>
</dbReference>
<dbReference type="Proteomes" id="UP001066276">
    <property type="component" value="Chromosome 5"/>
</dbReference>
<evidence type="ECO:0000256" key="3">
    <source>
        <dbReference type="SAM" id="SignalP"/>
    </source>
</evidence>
<evidence type="ECO:0000313" key="4">
    <source>
        <dbReference type="EMBL" id="KAJ1156578.1"/>
    </source>
</evidence>